<protein>
    <submittedName>
        <fullName evidence="2">Uncharacterized protein, isoform A</fullName>
    </submittedName>
    <submittedName>
        <fullName evidence="3">Uncharacterized protein, isoform B</fullName>
    </submittedName>
</protein>
<dbReference type="KEGG" id="dmo:Dmoj_GI18072"/>
<reference evidence="2" key="3">
    <citation type="submission" date="2008-06" db="EMBL/GenBank/DDBJ databases">
        <authorList>
            <consortium name="FlyBase"/>
        </authorList>
    </citation>
    <scope>NUCLEOTIDE SEQUENCE</scope>
    <source>
        <strain evidence="2">TSC#15081-1352.22</strain>
    </source>
</reference>
<organism evidence="2 4">
    <name type="scientific">Drosophila mojavensis</name>
    <name type="common">Fruit fly</name>
    <dbReference type="NCBI Taxonomy" id="7230"/>
    <lineage>
        <taxon>Eukaryota</taxon>
        <taxon>Metazoa</taxon>
        <taxon>Ecdysozoa</taxon>
        <taxon>Arthropoda</taxon>
        <taxon>Hexapoda</taxon>
        <taxon>Insecta</taxon>
        <taxon>Pterygota</taxon>
        <taxon>Neoptera</taxon>
        <taxon>Endopterygota</taxon>
        <taxon>Diptera</taxon>
        <taxon>Brachycera</taxon>
        <taxon>Muscomorpha</taxon>
        <taxon>Ephydroidea</taxon>
        <taxon>Drosophilidae</taxon>
        <taxon>Drosophila</taxon>
    </lineage>
</organism>
<evidence type="ECO:0000313" key="3">
    <source>
        <dbReference type="EMBL" id="KRG03597.1"/>
    </source>
</evidence>
<feature type="compositionally biased region" description="Low complexity" evidence="1">
    <location>
        <begin position="130"/>
        <end position="150"/>
    </location>
</feature>
<gene>
    <name evidence="2" type="primary">Dmoj\GI18072</name>
    <name evidence="2" type="ORF">Dmoj_GI18072</name>
</gene>
<feature type="compositionally biased region" description="Basic and acidic residues" evidence="1">
    <location>
        <begin position="429"/>
        <end position="438"/>
    </location>
</feature>
<feature type="region of interest" description="Disordered" evidence="1">
    <location>
        <begin position="91"/>
        <end position="471"/>
    </location>
</feature>
<dbReference type="OrthoDB" id="7883851at2759"/>
<keyword evidence="4" id="KW-1185">Reference proteome</keyword>
<proteinExistence type="predicted"/>
<dbReference type="AlphaFoldDB" id="B4KG36"/>
<dbReference type="EMBL" id="CH933807">
    <property type="protein sequence ID" value="EDW13175.1"/>
    <property type="molecule type" value="Genomic_DNA"/>
</dbReference>
<feature type="region of interest" description="Disordered" evidence="1">
    <location>
        <begin position="11"/>
        <end position="74"/>
    </location>
</feature>
<feature type="compositionally biased region" description="Polar residues" evidence="1">
    <location>
        <begin position="176"/>
        <end position="202"/>
    </location>
</feature>
<dbReference type="OMA" id="YTQNEPL"/>
<evidence type="ECO:0000256" key="1">
    <source>
        <dbReference type="SAM" id="MobiDB-lite"/>
    </source>
</evidence>
<accession>B4KG36</accession>
<feature type="compositionally biased region" description="Polar residues" evidence="1">
    <location>
        <begin position="368"/>
        <end position="393"/>
    </location>
</feature>
<dbReference type="Proteomes" id="UP000009192">
    <property type="component" value="Unassembled WGS sequence"/>
</dbReference>
<sequence length="552" mass="60404">MFVDDEGILFNPFSVGPPESQGQRYDYKMPRSTTYPEPVYATWPPPKQHTNRSVSQDSLVRPGDVKAAKSQRGEVSISKAINEEMAAAKHFATEDGRINAGRQSRPDLSDKGRGGNSMTVIMPVRKGDAASRVSSVSVLAVEPSVAPSSKSRAKSKAGQHEDNESGSSHDRKRTESNITLTAKPNFNTSRQSNGADNASQGYHRSGAGGQHQDDRSVQSSFRAESDSFGSGRSRADNLSRVSTRSRASEHQADNISRASVRSKAADRDGDIISRVSVRRAKNYDDDNISRVSAKSRANADNISHVSVRSKAADRDADSISRASVRSKANDPNADNISRASVRSKANDPNADNISRASVRAKAKDPNADNISRASVRSKTNDPNADNISRASARSRTKEHNEDNISRISAISKAKVNNEDNISRASVKSKSKDHEEDNVSRVSGKSKATDRGGDNISVKSKGKDETDNPIHFDGSKASIKQVADYVKKELQMSMTTSKELGEKAALLSDRLRAGNEFKHNRFHSLVRMYTQNEPLKRFRDDRMSLWFKDAVLS</sequence>
<feature type="compositionally biased region" description="Basic and acidic residues" evidence="1">
    <location>
        <begin position="460"/>
        <end position="471"/>
    </location>
</feature>
<dbReference type="InParanoid" id="B4KG36"/>
<feature type="compositionally biased region" description="Basic and acidic residues" evidence="1">
    <location>
        <begin position="158"/>
        <end position="175"/>
    </location>
</feature>
<reference evidence="2 4" key="1">
    <citation type="journal article" date="2007" name="Nature">
        <title>Evolution of genes and genomes on the Drosophila phylogeny.</title>
        <authorList>
            <consortium name="Drosophila 12 Genomes Consortium"/>
            <person name="Clark A.G."/>
            <person name="Eisen M.B."/>
            <person name="Smith D.R."/>
            <person name="Bergman C.M."/>
            <person name="Oliver B."/>
            <person name="Markow T.A."/>
            <person name="Kaufman T.C."/>
            <person name="Kellis M."/>
            <person name="Gelbart W."/>
            <person name="Iyer V.N."/>
            <person name="Pollard D.A."/>
            <person name="Sackton T.B."/>
            <person name="Larracuente A.M."/>
            <person name="Singh N.D."/>
            <person name="Abad J.P."/>
            <person name="Abt D.N."/>
            <person name="Adryan B."/>
            <person name="Aguade M."/>
            <person name="Akashi H."/>
            <person name="Anderson W.W."/>
            <person name="Aquadro C.F."/>
            <person name="Ardell D.H."/>
            <person name="Arguello R."/>
            <person name="Artieri C.G."/>
            <person name="Barbash D.A."/>
            <person name="Barker D."/>
            <person name="Barsanti P."/>
            <person name="Batterham P."/>
            <person name="Batzoglou S."/>
            <person name="Begun D."/>
            <person name="Bhutkar A."/>
            <person name="Blanco E."/>
            <person name="Bosak S.A."/>
            <person name="Bradley R.K."/>
            <person name="Brand A.D."/>
            <person name="Brent M.R."/>
            <person name="Brooks A.N."/>
            <person name="Brown R.H."/>
            <person name="Butlin R.K."/>
            <person name="Caggese C."/>
            <person name="Calvi B.R."/>
            <person name="Bernardo de Carvalho A."/>
            <person name="Caspi A."/>
            <person name="Castrezana S."/>
            <person name="Celniker S.E."/>
            <person name="Chang J.L."/>
            <person name="Chapple C."/>
            <person name="Chatterji S."/>
            <person name="Chinwalla A."/>
            <person name="Civetta A."/>
            <person name="Clifton S.W."/>
            <person name="Comeron J.M."/>
            <person name="Costello J.C."/>
            <person name="Coyne J.A."/>
            <person name="Daub J."/>
            <person name="David R.G."/>
            <person name="Delcher A.L."/>
            <person name="Delehaunty K."/>
            <person name="Do C.B."/>
            <person name="Ebling H."/>
            <person name="Edwards K."/>
            <person name="Eickbush T."/>
            <person name="Evans J.D."/>
            <person name="Filipski A."/>
            <person name="Findeiss S."/>
            <person name="Freyhult E."/>
            <person name="Fulton L."/>
            <person name="Fulton R."/>
            <person name="Garcia A.C."/>
            <person name="Gardiner A."/>
            <person name="Garfield D.A."/>
            <person name="Garvin B.E."/>
            <person name="Gibson G."/>
            <person name="Gilbert D."/>
            <person name="Gnerre S."/>
            <person name="Godfrey J."/>
            <person name="Good R."/>
            <person name="Gotea V."/>
            <person name="Gravely B."/>
            <person name="Greenberg A.J."/>
            <person name="Griffiths-Jones S."/>
            <person name="Gross S."/>
            <person name="Guigo R."/>
            <person name="Gustafson E.A."/>
            <person name="Haerty W."/>
            <person name="Hahn M.W."/>
            <person name="Halligan D.L."/>
            <person name="Halpern A.L."/>
            <person name="Halter G.M."/>
            <person name="Han M.V."/>
            <person name="Heger A."/>
            <person name="Hillier L."/>
            <person name="Hinrichs A.S."/>
            <person name="Holmes I."/>
            <person name="Hoskins R.A."/>
            <person name="Hubisz M.J."/>
            <person name="Hultmark D."/>
            <person name="Huntley M.A."/>
            <person name="Jaffe D.B."/>
            <person name="Jagadeeshan S."/>
            <person name="Jeck W.R."/>
            <person name="Johnson J."/>
            <person name="Jones C.D."/>
            <person name="Jordan W.C."/>
            <person name="Karpen G.H."/>
            <person name="Kataoka E."/>
            <person name="Keightley P.D."/>
            <person name="Kheradpour P."/>
            <person name="Kirkness E.F."/>
            <person name="Koerich L.B."/>
            <person name="Kristiansen K."/>
            <person name="Kudrna D."/>
            <person name="Kulathinal R.J."/>
            <person name="Kumar S."/>
            <person name="Kwok R."/>
            <person name="Lander E."/>
            <person name="Langley C.H."/>
            <person name="Lapoint R."/>
            <person name="Lazzaro B.P."/>
            <person name="Lee S.J."/>
            <person name="Levesque L."/>
            <person name="Li R."/>
            <person name="Lin C.F."/>
            <person name="Lin M.F."/>
            <person name="Lindblad-Toh K."/>
            <person name="Llopart A."/>
            <person name="Long M."/>
            <person name="Low L."/>
            <person name="Lozovsky E."/>
            <person name="Lu J."/>
            <person name="Luo M."/>
            <person name="Machado C.A."/>
            <person name="Makalowski W."/>
            <person name="Marzo M."/>
            <person name="Matsuda M."/>
            <person name="Matzkin L."/>
            <person name="McAllister B."/>
            <person name="McBride C.S."/>
            <person name="McKernan B."/>
            <person name="McKernan K."/>
            <person name="Mendez-Lago M."/>
            <person name="Minx P."/>
            <person name="Mollenhauer M.U."/>
            <person name="Montooth K."/>
            <person name="Mount S.M."/>
            <person name="Mu X."/>
            <person name="Myers E."/>
            <person name="Negre B."/>
            <person name="Newfeld S."/>
            <person name="Nielsen R."/>
            <person name="Noor M.A."/>
            <person name="O'Grady P."/>
            <person name="Pachter L."/>
            <person name="Papaceit M."/>
            <person name="Parisi M.J."/>
            <person name="Parisi M."/>
            <person name="Parts L."/>
            <person name="Pedersen J.S."/>
            <person name="Pesole G."/>
            <person name="Phillippy A.M."/>
            <person name="Ponting C.P."/>
            <person name="Pop M."/>
            <person name="Porcelli D."/>
            <person name="Powell J.R."/>
            <person name="Prohaska S."/>
            <person name="Pruitt K."/>
            <person name="Puig M."/>
            <person name="Quesneville H."/>
            <person name="Ram K.R."/>
            <person name="Rand D."/>
            <person name="Rasmussen M.D."/>
            <person name="Reed L.K."/>
            <person name="Reenan R."/>
            <person name="Reily A."/>
            <person name="Remington K.A."/>
            <person name="Rieger T.T."/>
            <person name="Ritchie M.G."/>
            <person name="Robin C."/>
            <person name="Rogers Y.H."/>
            <person name="Rohde C."/>
            <person name="Rozas J."/>
            <person name="Rubenfield M.J."/>
            <person name="Ruiz A."/>
            <person name="Russo S."/>
            <person name="Salzberg S.L."/>
            <person name="Sanchez-Gracia A."/>
            <person name="Saranga D.J."/>
            <person name="Sato H."/>
            <person name="Schaeffer S.W."/>
            <person name="Schatz M.C."/>
            <person name="Schlenke T."/>
            <person name="Schwartz R."/>
            <person name="Segarra C."/>
            <person name="Singh R.S."/>
            <person name="Sirot L."/>
            <person name="Sirota M."/>
            <person name="Sisneros N.B."/>
            <person name="Smith C.D."/>
            <person name="Smith T.F."/>
            <person name="Spieth J."/>
            <person name="Stage D.E."/>
            <person name="Stark A."/>
            <person name="Stephan W."/>
            <person name="Strausberg R.L."/>
            <person name="Strempel S."/>
            <person name="Sturgill D."/>
            <person name="Sutton G."/>
            <person name="Sutton G.G."/>
            <person name="Tao W."/>
            <person name="Teichmann S."/>
            <person name="Tobari Y.N."/>
            <person name="Tomimura Y."/>
            <person name="Tsolas J.M."/>
            <person name="Valente V.L."/>
            <person name="Venter E."/>
            <person name="Venter J.C."/>
            <person name="Vicario S."/>
            <person name="Vieira F.G."/>
            <person name="Vilella A.J."/>
            <person name="Villasante A."/>
            <person name="Walenz B."/>
            <person name="Wang J."/>
            <person name="Wasserman M."/>
            <person name="Watts T."/>
            <person name="Wilson D."/>
            <person name="Wilson R.K."/>
            <person name="Wing R.A."/>
            <person name="Wolfner M.F."/>
            <person name="Wong A."/>
            <person name="Wong G.K."/>
            <person name="Wu C.I."/>
            <person name="Wu G."/>
            <person name="Yamamoto D."/>
            <person name="Yang H.P."/>
            <person name="Yang S.P."/>
            <person name="Yorke J.A."/>
            <person name="Yoshida K."/>
            <person name="Zdobnov E."/>
            <person name="Zhang P."/>
            <person name="Zhang Y."/>
            <person name="Zimin A.V."/>
            <person name="Baldwin J."/>
            <person name="Abdouelleil A."/>
            <person name="Abdulkadir J."/>
            <person name="Abebe A."/>
            <person name="Abera B."/>
            <person name="Abreu J."/>
            <person name="Acer S.C."/>
            <person name="Aftuck L."/>
            <person name="Alexander A."/>
            <person name="An P."/>
            <person name="Anderson E."/>
            <person name="Anderson S."/>
            <person name="Arachi H."/>
            <person name="Azer M."/>
            <person name="Bachantsang P."/>
            <person name="Barry A."/>
            <person name="Bayul T."/>
            <person name="Berlin A."/>
            <person name="Bessette D."/>
            <person name="Bloom T."/>
            <person name="Blye J."/>
            <person name="Boguslavskiy L."/>
            <person name="Bonnet C."/>
            <person name="Boukhgalter B."/>
            <person name="Bourzgui I."/>
            <person name="Brown A."/>
            <person name="Cahill P."/>
            <person name="Channer S."/>
            <person name="Cheshatsang Y."/>
            <person name="Chuda L."/>
            <person name="Citroen M."/>
            <person name="Collymore A."/>
            <person name="Cooke P."/>
            <person name="Costello M."/>
            <person name="D'Aco K."/>
            <person name="Daza R."/>
            <person name="De Haan G."/>
            <person name="DeGray S."/>
            <person name="DeMaso C."/>
            <person name="Dhargay N."/>
            <person name="Dooley K."/>
            <person name="Dooley E."/>
            <person name="Doricent M."/>
            <person name="Dorje P."/>
            <person name="Dorjee K."/>
            <person name="Dupes A."/>
            <person name="Elong R."/>
            <person name="Falk J."/>
            <person name="Farina A."/>
            <person name="Faro S."/>
            <person name="Ferguson D."/>
            <person name="Fisher S."/>
            <person name="Foley C.D."/>
            <person name="Franke A."/>
            <person name="Friedrich D."/>
            <person name="Gadbois L."/>
            <person name="Gearin G."/>
            <person name="Gearin C.R."/>
            <person name="Giannoukos G."/>
            <person name="Goode T."/>
            <person name="Graham J."/>
            <person name="Grandbois E."/>
            <person name="Grewal S."/>
            <person name="Gyaltsen K."/>
            <person name="Hafez N."/>
            <person name="Hagos B."/>
            <person name="Hall J."/>
            <person name="Henson C."/>
            <person name="Hollinger A."/>
            <person name="Honan T."/>
            <person name="Huard M.D."/>
            <person name="Hughes L."/>
            <person name="Hurhula B."/>
            <person name="Husby M.E."/>
            <person name="Kamat A."/>
            <person name="Kanga B."/>
            <person name="Kashin S."/>
            <person name="Khazanovich D."/>
            <person name="Kisner P."/>
            <person name="Lance K."/>
            <person name="Lara M."/>
            <person name="Lee W."/>
            <person name="Lennon N."/>
            <person name="Letendre F."/>
            <person name="LeVine R."/>
            <person name="Lipovsky A."/>
            <person name="Liu X."/>
            <person name="Liu J."/>
            <person name="Liu S."/>
            <person name="Lokyitsang T."/>
            <person name="Lokyitsang Y."/>
            <person name="Lubonja R."/>
            <person name="Lui A."/>
            <person name="MacDonald P."/>
            <person name="Magnisalis V."/>
            <person name="Maru K."/>
            <person name="Matthews C."/>
            <person name="McCusker W."/>
            <person name="McDonough S."/>
            <person name="Mehta T."/>
            <person name="Meldrim J."/>
            <person name="Meneus L."/>
            <person name="Mihai O."/>
            <person name="Mihalev A."/>
            <person name="Mihova T."/>
            <person name="Mittelman R."/>
            <person name="Mlenga V."/>
            <person name="Montmayeur A."/>
            <person name="Mulrain L."/>
            <person name="Navidi A."/>
            <person name="Naylor J."/>
            <person name="Negash T."/>
            <person name="Nguyen T."/>
            <person name="Nguyen N."/>
            <person name="Nicol R."/>
            <person name="Norbu C."/>
            <person name="Norbu N."/>
            <person name="Novod N."/>
            <person name="O'Neill B."/>
            <person name="Osman S."/>
            <person name="Markiewicz E."/>
            <person name="Oyono O.L."/>
            <person name="Patti C."/>
            <person name="Phunkhang P."/>
            <person name="Pierre F."/>
            <person name="Priest M."/>
            <person name="Raghuraman S."/>
            <person name="Rege F."/>
            <person name="Reyes R."/>
            <person name="Rise C."/>
            <person name="Rogov P."/>
            <person name="Ross K."/>
            <person name="Ryan E."/>
            <person name="Settipalli S."/>
            <person name="Shea T."/>
            <person name="Sherpa N."/>
            <person name="Shi L."/>
            <person name="Shih D."/>
            <person name="Sparrow T."/>
            <person name="Spaulding J."/>
            <person name="Stalker J."/>
            <person name="Stange-Thomann N."/>
            <person name="Stavropoulos S."/>
            <person name="Stone C."/>
            <person name="Strader C."/>
            <person name="Tesfaye S."/>
            <person name="Thomson T."/>
            <person name="Thoulutsang Y."/>
            <person name="Thoulutsang D."/>
            <person name="Topham K."/>
            <person name="Topping I."/>
            <person name="Tsamla T."/>
            <person name="Vassiliev H."/>
            <person name="Vo A."/>
            <person name="Wangchuk T."/>
            <person name="Wangdi T."/>
            <person name="Weiand M."/>
            <person name="Wilkinson J."/>
            <person name="Wilson A."/>
            <person name="Yadav S."/>
            <person name="Young G."/>
            <person name="Yu Q."/>
            <person name="Zembek L."/>
            <person name="Zhong D."/>
            <person name="Zimmer A."/>
            <person name="Zwirko Z."/>
            <person name="Jaffe D.B."/>
            <person name="Alvarez P."/>
            <person name="Brockman W."/>
            <person name="Butler J."/>
            <person name="Chin C."/>
            <person name="Gnerre S."/>
            <person name="Grabherr M."/>
            <person name="Kleber M."/>
            <person name="Mauceli E."/>
            <person name="MacCallum I."/>
        </authorList>
    </citation>
    <scope>NUCLEOTIDE SEQUENCE [LARGE SCALE GENOMIC DNA]</scope>
    <source>
        <strain evidence="2">TSC#15081-1352.22</strain>
        <strain evidence="4">Tucson 15081-1352.22</strain>
    </source>
</reference>
<feature type="compositionally biased region" description="Basic and acidic residues" evidence="1">
    <location>
        <begin position="104"/>
        <end position="113"/>
    </location>
</feature>
<dbReference type="EMBL" id="CH933807">
    <property type="protein sequence ID" value="KRG03597.1"/>
    <property type="molecule type" value="Genomic_DNA"/>
</dbReference>
<dbReference type="HOGENOM" id="CLU_493704_0_0_1"/>
<name>B4KG36_DROMO</name>
<reference evidence="2" key="2">
    <citation type="journal article" date="2008" name="Bioinformatics">
        <title>Assembly reconciliation.</title>
        <authorList>
            <person name="Zimin A.V."/>
            <person name="Smith D.R."/>
            <person name="Sutton G."/>
            <person name="Yorke J.A."/>
        </authorList>
    </citation>
    <scope>NUCLEOTIDE SEQUENCE</scope>
    <source>
        <strain evidence="2">TSC#15081-1352.22</strain>
    </source>
</reference>
<feature type="compositionally biased region" description="Basic and acidic residues" evidence="1">
    <location>
        <begin position="395"/>
        <end position="404"/>
    </location>
</feature>
<evidence type="ECO:0000313" key="2">
    <source>
        <dbReference type="EMBL" id="EDW13175.1"/>
    </source>
</evidence>
<evidence type="ECO:0000313" key="4">
    <source>
        <dbReference type="Proteomes" id="UP000009192"/>
    </source>
</evidence>
<dbReference type="eggNOG" id="ENOG502TBS0">
    <property type="taxonomic scope" value="Eukaryota"/>
</dbReference>
<feature type="compositionally biased region" description="Polar residues" evidence="1">
    <location>
        <begin position="217"/>
        <end position="230"/>
    </location>
</feature>